<evidence type="ECO:0000313" key="4">
    <source>
        <dbReference type="Proteomes" id="UP001623348"/>
    </source>
</evidence>
<evidence type="ECO:0000313" key="3">
    <source>
        <dbReference type="EMBL" id="GAB0176788.1"/>
    </source>
</evidence>
<reference evidence="3 4" key="1">
    <citation type="submission" date="2024-06" db="EMBL/GenBank/DDBJ databases">
        <title>The draft genome of Grus japonensis, version 3.</title>
        <authorList>
            <person name="Nabeshima K."/>
            <person name="Suzuki S."/>
            <person name="Onuma M."/>
        </authorList>
    </citation>
    <scope>NUCLEOTIDE SEQUENCE [LARGE SCALE GENOMIC DNA]</scope>
    <source>
        <strain evidence="3 4">451A</strain>
    </source>
</reference>
<name>A0ABC9VVD5_GRUJA</name>
<dbReference type="Pfam" id="PF14922">
    <property type="entry name" value="FWWh"/>
    <property type="match status" value="1"/>
</dbReference>
<comment type="similarity">
    <text evidence="1">Belongs to the FAM227 family.</text>
</comment>
<accession>A0ABC9VVD5</accession>
<dbReference type="Proteomes" id="UP001623348">
    <property type="component" value="Unassembled WGS sequence"/>
</dbReference>
<dbReference type="InterPro" id="IPR029417">
    <property type="entry name" value="FAM227"/>
</dbReference>
<protein>
    <submittedName>
        <fullName evidence="3">Uncharacterized protein</fullName>
    </submittedName>
</protein>
<comment type="caution">
    <text evidence="3">The sequence shown here is derived from an EMBL/GenBank/DDBJ whole genome shotgun (WGS) entry which is preliminary data.</text>
</comment>
<evidence type="ECO:0000256" key="2">
    <source>
        <dbReference type="SAM" id="MobiDB-lite"/>
    </source>
</evidence>
<proteinExistence type="inferred from homology"/>
<feature type="region of interest" description="Disordered" evidence="2">
    <location>
        <begin position="1"/>
        <end position="20"/>
    </location>
</feature>
<dbReference type="EMBL" id="BAAFJT010000001">
    <property type="protein sequence ID" value="GAB0176788.1"/>
    <property type="molecule type" value="Genomic_DNA"/>
</dbReference>
<keyword evidence="4" id="KW-1185">Reference proteome</keyword>
<sequence>MRNTHSPLPPQRDSISSKNAVELPPCTNLPGFSGSSFWWLFLHLHQPTEEIEQLFHRIAKNFILLDYHRFHHQEALIKVLIAKAKKTQEQ</sequence>
<evidence type="ECO:0000256" key="1">
    <source>
        <dbReference type="ARBA" id="ARBA00008666"/>
    </source>
</evidence>
<dbReference type="AlphaFoldDB" id="A0ABC9VVD5"/>
<gene>
    <name evidence="3" type="ORF">GRJ2_000144000</name>
</gene>
<organism evidence="3 4">
    <name type="scientific">Grus japonensis</name>
    <name type="common">Japanese crane</name>
    <name type="synonym">Red-crowned crane</name>
    <dbReference type="NCBI Taxonomy" id="30415"/>
    <lineage>
        <taxon>Eukaryota</taxon>
        <taxon>Metazoa</taxon>
        <taxon>Chordata</taxon>
        <taxon>Craniata</taxon>
        <taxon>Vertebrata</taxon>
        <taxon>Euteleostomi</taxon>
        <taxon>Archelosauria</taxon>
        <taxon>Archosauria</taxon>
        <taxon>Dinosauria</taxon>
        <taxon>Saurischia</taxon>
        <taxon>Theropoda</taxon>
        <taxon>Coelurosauria</taxon>
        <taxon>Aves</taxon>
        <taxon>Neognathae</taxon>
        <taxon>Neoaves</taxon>
        <taxon>Gruiformes</taxon>
        <taxon>Gruidae</taxon>
        <taxon>Grus</taxon>
    </lineage>
</organism>